<proteinExistence type="inferred from homology"/>
<evidence type="ECO:0000256" key="6">
    <source>
        <dbReference type="ARBA" id="ARBA00023136"/>
    </source>
</evidence>
<keyword evidence="7 8" id="KW-0464">Manganese</keyword>
<evidence type="ECO:0000256" key="5">
    <source>
        <dbReference type="ARBA" id="ARBA00023065"/>
    </source>
</evidence>
<evidence type="ECO:0000256" key="3">
    <source>
        <dbReference type="ARBA" id="ARBA00022692"/>
    </source>
</evidence>
<comment type="caution">
    <text evidence="9">The sequence shown here is derived from an EMBL/GenBank/DDBJ whole genome shotgun (WGS) entry which is preliminary data.</text>
</comment>
<dbReference type="Pfam" id="PF02659">
    <property type="entry name" value="Mntp"/>
    <property type="match status" value="1"/>
</dbReference>
<dbReference type="PANTHER" id="PTHR35529">
    <property type="entry name" value="MANGANESE EFFLUX PUMP MNTP-RELATED"/>
    <property type="match status" value="1"/>
</dbReference>
<dbReference type="EMBL" id="JACRSY010000014">
    <property type="protein sequence ID" value="MBC8579847.1"/>
    <property type="molecule type" value="Genomic_DNA"/>
</dbReference>
<dbReference type="InterPro" id="IPR036259">
    <property type="entry name" value="MFS_trans_sf"/>
</dbReference>
<dbReference type="PANTHER" id="PTHR35529:SF1">
    <property type="entry name" value="MANGANESE EFFLUX PUMP MNTP-RELATED"/>
    <property type="match status" value="1"/>
</dbReference>
<accession>A0A926IDK7</accession>
<organism evidence="9 10">
    <name type="scientific">Zhenhengia yiwuensis</name>
    <dbReference type="NCBI Taxonomy" id="2763666"/>
    <lineage>
        <taxon>Bacteria</taxon>
        <taxon>Bacillati</taxon>
        <taxon>Bacillota</taxon>
        <taxon>Clostridia</taxon>
        <taxon>Lachnospirales</taxon>
        <taxon>Lachnospiraceae</taxon>
        <taxon>Zhenhengia</taxon>
    </lineage>
</organism>
<feature type="transmembrane region" description="Helical" evidence="8">
    <location>
        <begin position="115"/>
        <end position="134"/>
    </location>
</feature>
<keyword evidence="5 8" id="KW-0406">Ion transport</keyword>
<dbReference type="GO" id="GO:0005384">
    <property type="term" value="F:manganese ion transmembrane transporter activity"/>
    <property type="evidence" value="ECO:0007669"/>
    <property type="project" value="UniProtKB-UniRule"/>
</dbReference>
<dbReference type="RefSeq" id="WP_177671748.1">
    <property type="nucleotide sequence ID" value="NZ_JACRSY010000014.1"/>
</dbReference>
<evidence type="ECO:0000256" key="4">
    <source>
        <dbReference type="ARBA" id="ARBA00022989"/>
    </source>
</evidence>
<evidence type="ECO:0000313" key="10">
    <source>
        <dbReference type="Proteomes" id="UP000655830"/>
    </source>
</evidence>
<feature type="transmembrane region" description="Helical" evidence="8">
    <location>
        <begin position="37"/>
        <end position="62"/>
    </location>
</feature>
<feature type="transmembrane region" description="Helical" evidence="8">
    <location>
        <begin position="68"/>
        <end position="85"/>
    </location>
</feature>
<dbReference type="GO" id="GO:0005886">
    <property type="term" value="C:plasma membrane"/>
    <property type="evidence" value="ECO:0007669"/>
    <property type="project" value="UniProtKB-SubCell"/>
</dbReference>
<evidence type="ECO:0000256" key="1">
    <source>
        <dbReference type="ARBA" id="ARBA00022448"/>
    </source>
</evidence>
<dbReference type="SUPFAM" id="SSF103473">
    <property type="entry name" value="MFS general substrate transporter"/>
    <property type="match status" value="1"/>
</dbReference>
<comment type="similarity">
    <text evidence="8">Belongs to the MntP (TC 9.B.29) family.</text>
</comment>
<keyword evidence="2 8" id="KW-1003">Cell membrane</keyword>
<dbReference type="InterPro" id="IPR003810">
    <property type="entry name" value="Mntp/YtaF"/>
</dbReference>
<sequence>MGFIEIILIGLGLSMDAVAVSMANGMAYKNTTKAKTLAMPILFGVFQGLMPLIGYFAGGLFADVISKYANILVFVILGFIGGKMLKDNLGHKDEEEAETEKDVESEGKVLTYKTLFIQAIATSIDAFAVGIGFSAMQVSIIPAVSIIMLTTAICCLIAILAGKKVSSLLGGKAEILGGLILVIIAVKALF</sequence>
<dbReference type="AlphaFoldDB" id="A0A926IDK7"/>
<protein>
    <recommendedName>
        <fullName evidence="8">Putative manganese efflux pump MntP</fullName>
    </recommendedName>
</protein>
<name>A0A926IDK7_9FIRM</name>
<keyword evidence="3 8" id="KW-0812">Transmembrane</keyword>
<dbReference type="InterPro" id="IPR022929">
    <property type="entry name" value="Put_MntP"/>
</dbReference>
<reference evidence="9" key="1">
    <citation type="submission" date="2020-08" db="EMBL/GenBank/DDBJ databases">
        <title>Genome public.</title>
        <authorList>
            <person name="Liu C."/>
            <person name="Sun Q."/>
        </authorList>
    </citation>
    <scope>NUCLEOTIDE SEQUENCE</scope>
    <source>
        <strain evidence="9">NSJ-12</strain>
    </source>
</reference>
<keyword evidence="10" id="KW-1185">Reference proteome</keyword>
<evidence type="ECO:0000256" key="7">
    <source>
        <dbReference type="ARBA" id="ARBA00023211"/>
    </source>
</evidence>
<evidence type="ECO:0000256" key="8">
    <source>
        <dbReference type="HAMAP-Rule" id="MF_01521"/>
    </source>
</evidence>
<feature type="transmembrane region" description="Helical" evidence="8">
    <location>
        <begin position="6"/>
        <end position="25"/>
    </location>
</feature>
<keyword evidence="1 8" id="KW-0813">Transport</keyword>
<dbReference type="Gene3D" id="1.20.1250.20">
    <property type="entry name" value="MFS general substrate transporter like domains"/>
    <property type="match status" value="1"/>
</dbReference>
<keyword evidence="6 8" id="KW-0472">Membrane</keyword>
<comment type="subcellular location">
    <subcellularLocation>
        <location evidence="8">Cell membrane</location>
        <topology evidence="8">Multi-pass membrane protein</topology>
    </subcellularLocation>
</comment>
<feature type="transmembrane region" description="Helical" evidence="8">
    <location>
        <begin position="140"/>
        <end position="161"/>
    </location>
</feature>
<evidence type="ECO:0000256" key="2">
    <source>
        <dbReference type="ARBA" id="ARBA00022475"/>
    </source>
</evidence>
<keyword evidence="4 8" id="KW-1133">Transmembrane helix</keyword>
<comment type="function">
    <text evidence="8">Probably functions as a manganese efflux pump.</text>
</comment>
<feature type="transmembrane region" description="Helical" evidence="8">
    <location>
        <begin position="173"/>
        <end position="189"/>
    </location>
</feature>
<dbReference type="Proteomes" id="UP000655830">
    <property type="component" value="Unassembled WGS sequence"/>
</dbReference>
<evidence type="ECO:0000313" key="9">
    <source>
        <dbReference type="EMBL" id="MBC8579847.1"/>
    </source>
</evidence>
<dbReference type="HAMAP" id="MF_01521">
    <property type="entry name" value="MntP_pump"/>
    <property type="match status" value="1"/>
</dbReference>
<gene>
    <name evidence="8" type="primary">mntP</name>
    <name evidence="9" type="ORF">H8718_09940</name>
</gene>